<keyword evidence="4 10" id="KW-0678">Repressor</keyword>
<feature type="domain" description="Mediator complex subunit Med13 C-terminal" evidence="12">
    <location>
        <begin position="1085"/>
        <end position="1261"/>
    </location>
</feature>
<evidence type="ECO:0000256" key="6">
    <source>
        <dbReference type="ARBA" id="ARBA00023159"/>
    </source>
</evidence>
<dbReference type="PANTHER" id="PTHR48249">
    <property type="entry name" value="MEDIATOR OF RNA POLYMERASE II TRANSCRIPTION SUBUNIT 13"/>
    <property type="match status" value="1"/>
</dbReference>
<dbReference type="GO" id="GO:0016592">
    <property type="term" value="C:mediator complex"/>
    <property type="evidence" value="ECO:0007669"/>
    <property type="project" value="InterPro"/>
</dbReference>
<feature type="compositionally biased region" description="Polar residues" evidence="11">
    <location>
        <begin position="493"/>
        <end position="505"/>
    </location>
</feature>
<feature type="compositionally biased region" description="Acidic residues" evidence="11">
    <location>
        <begin position="380"/>
        <end position="400"/>
    </location>
</feature>
<comment type="similarity">
    <text evidence="2 10">Belongs to the Mediator complex subunit 13 family.</text>
</comment>
<evidence type="ECO:0000259" key="12">
    <source>
        <dbReference type="Pfam" id="PF06333"/>
    </source>
</evidence>
<feature type="region of interest" description="Disordered" evidence="11">
    <location>
        <begin position="379"/>
        <end position="454"/>
    </location>
</feature>
<dbReference type="GeneID" id="91097560"/>
<dbReference type="InterPro" id="IPR009401">
    <property type="entry name" value="Med13_C"/>
</dbReference>
<dbReference type="Proteomes" id="UP001355207">
    <property type="component" value="Chromosome 9"/>
</dbReference>
<comment type="function">
    <text evidence="10">Component of the SRB8-11 complex. The SRB8-11 complex is a regulatory module of the Mediator complex which is itself involved in regulation of basal and activated RNA polymerase II-dependent transcription. The SRB8-11 complex may be involved in the transcriptional repression of a subset of genes regulated by Mediator. It may inhibit the association of the Mediator complex with RNA polymerase II to form the holoenzyme complex.</text>
</comment>
<dbReference type="GO" id="GO:0045944">
    <property type="term" value="P:positive regulation of transcription by RNA polymerase II"/>
    <property type="evidence" value="ECO:0007669"/>
    <property type="project" value="TreeGrafter"/>
</dbReference>
<dbReference type="EMBL" id="CP144106">
    <property type="protein sequence ID" value="WWC91939.1"/>
    <property type="molecule type" value="Genomic_DNA"/>
</dbReference>
<evidence type="ECO:0000256" key="4">
    <source>
        <dbReference type="ARBA" id="ARBA00022491"/>
    </source>
</evidence>
<evidence type="ECO:0000256" key="10">
    <source>
        <dbReference type="RuleBase" id="RU364134"/>
    </source>
</evidence>
<evidence type="ECO:0000256" key="1">
    <source>
        <dbReference type="ARBA" id="ARBA00004123"/>
    </source>
</evidence>
<proteinExistence type="inferred from homology"/>
<feature type="region of interest" description="Disordered" evidence="11">
    <location>
        <begin position="484"/>
        <end position="505"/>
    </location>
</feature>
<evidence type="ECO:0000256" key="5">
    <source>
        <dbReference type="ARBA" id="ARBA00023015"/>
    </source>
</evidence>
<keyword evidence="5 10" id="KW-0805">Transcription regulation</keyword>
<feature type="compositionally biased region" description="Polar residues" evidence="11">
    <location>
        <begin position="402"/>
        <end position="419"/>
    </location>
</feature>
<sequence length="1371" mass="153514">MTDFFGGKPPRPTTVIPGQWIIEIPDPQTQIYIHKYRKGQNLNEAGPSTSTHGHSILDPYEKIWRKFNHNSNEDISISNSLDQPCLIISCDRNEKVLWYFTTNNDEDIQLDDFEEITLRPQPLNISQLITCSQHGHQSTCLSSTTQIDCHITLDNSQDVAGYLELLASALVEKVVWRRGSRIMMHSAVTSHSPINATLRPISSQKLLLSIRPISLPSSSSLTSDTNPPLVLSPFGLPAIHISPSFPTPTQENHLLSTFNSALGHNWKQGYSEAKTRSQISGQPYHDWSIYWIPILDSFGGNGNNAKGKSTPRQVTEKWQTSHQGILTIWPTHLSQSYFSNIPQRHRKPMVRSSTQPKSSDLLGLSTGLFDFFSTYKEPELELPDEDLDEDDEDVNMDMDNDSTAIPETESNTITNSIANEDNDDHEDGRGSDKSDLDDLFSEHSKSPTPVPIPTILSDQIMNIPNIVDDTPIEPISIEETTENTIPDIGNRPLSRNTTNGTANGLENGQKEEMVTEDDFAFFDSPTDELLNGGDMDGLAELGAISGIQPSSTIDQMEIVVDFKTPIPPTELSEPDLPVVEKSSVQTTEGTGIVPNDPIPIPVSVNEAPEPINIDPVASPKAPSGLQPVLVKLSAHLPSPPLIPTVMPSNWHTTDLIPSSFSPIALSLPLPESSFPYSLPTPAPTPSSLNWDLVERIQKQSCKKSTTSTNATYANDWKMDGDQLSDLDDDEDEGYTGPPTPISDYTSDGEDEIQDEFKTNPKNKQKSDETEIEFDDIKCLGAEWLYLIYEFDKIKQLAKDWNPSWIKIPPILPPTPKEEVINNWDKGIDLVRLVKELIGNKSLRDLYAYSTGRDTMACSSGKLVSSSLADEGIMLSELDKETNTRYLPQPQISAGYHNYTIDLSISSLQYWIELGLQPHGGYKDVEAVLLCQDTNESKENGRDILYEMKRTWRDLHLGQHDIAENNSGATDGILVVSDSSFPEAIANVMNQSQSDHLVIYVLLPPSTSISSTIIRDLFNISLSPTTSTVIHFLPPSILNSTDYRDIAFEVYNKIPQPIKQIAARGIPDRFTLQSSSLSEEKHITRQAFNLARTEIPIPEFSMSWPLKSYDLLNNNRFIHSCYTINLELDMMIIFIIDDSGELFDINIWKNIGKLKWDNKIDKLMKYVKSKSDEWSISSRLSLIRVGIMFEDEMKAWYKYLHDTSLMSFTLSMIDHDPSSSFKLMNSDLLDIPKPRGFSNIPITTLNDPSSQIIDLSLSSQLTILKEVKLPIDLVSKSTSNNLNNSTETIYPKSSFILTSSMLDGNHQSTIYNIIHHNHTHTNKKEIKEIEVELGEEIYRINCLIYTRWNIFNGFKGLMGVTIDGLQGISKKE</sequence>
<accession>A0AAX4K440</accession>
<gene>
    <name evidence="13" type="ORF">L201_006891</name>
</gene>
<feature type="compositionally biased region" description="Basic and acidic residues" evidence="11">
    <location>
        <begin position="426"/>
        <end position="445"/>
    </location>
</feature>
<evidence type="ECO:0000256" key="2">
    <source>
        <dbReference type="ARBA" id="ARBA00009354"/>
    </source>
</evidence>
<keyword evidence="7 10" id="KW-0804">Transcription</keyword>
<name>A0AAX4K440_9TREE</name>
<reference evidence="13 14" key="1">
    <citation type="submission" date="2024-01" db="EMBL/GenBank/DDBJ databases">
        <title>Comparative genomics of Cryptococcus and Kwoniella reveals pathogenesis evolution and contrasting modes of karyotype evolution via chromosome fusion or intercentromeric recombination.</title>
        <authorList>
            <person name="Coelho M.A."/>
            <person name="David-Palma M."/>
            <person name="Shea T."/>
            <person name="Bowers K."/>
            <person name="McGinley-Smith S."/>
            <person name="Mohammad A.W."/>
            <person name="Gnirke A."/>
            <person name="Yurkov A.M."/>
            <person name="Nowrousian M."/>
            <person name="Sun S."/>
            <person name="Cuomo C.A."/>
            <person name="Heitman J."/>
        </authorList>
    </citation>
    <scope>NUCLEOTIDE SEQUENCE [LARGE SCALE GENOMIC DNA]</scope>
    <source>
        <strain evidence="13 14">CBS 6074</strain>
    </source>
</reference>
<comment type="subunit">
    <text evidence="10">Component of the SRB8-11 complex, which itself associates with the Mediator complex.</text>
</comment>
<dbReference type="PANTHER" id="PTHR48249:SF3">
    <property type="entry name" value="MEDIATOR OF RNA POLYMERASE II TRANSCRIPTION SUBUNIT 13"/>
    <property type="match status" value="1"/>
</dbReference>
<keyword evidence="6 10" id="KW-0010">Activator</keyword>
<evidence type="ECO:0000256" key="7">
    <source>
        <dbReference type="ARBA" id="ARBA00023163"/>
    </source>
</evidence>
<dbReference type="RefSeq" id="XP_066078701.1">
    <property type="nucleotide sequence ID" value="XM_066222604.1"/>
</dbReference>
<dbReference type="GO" id="GO:0003713">
    <property type="term" value="F:transcription coactivator activity"/>
    <property type="evidence" value="ECO:0007669"/>
    <property type="project" value="TreeGrafter"/>
</dbReference>
<organism evidence="13 14">
    <name type="scientific">Kwoniella dendrophila CBS 6074</name>
    <dbReference type="NCBI Taxonomy" id="1295534"/>
    <lineage>
        <taxon>Eukaryota</taxon>
        <taxon>Fungi</taxon>
        <taxon>Dikarya</taxon>
        <taxon>Basidiomycota</taxon>
        <taxon>Agaricomycotina</taxon>
        <taxon>Tremellomycetes</taxon>
        <taxon>Tremellales</taxon>
        <taxon>Cryptococcaceae</taxon>
        <taxon>Kwoniella</taxon>
    </lineage>
</organism>
<evidence type="ECO:0000256" key="11">
    <source>
        <dbReference type="SAM" id="MobiDB-lite"/>
    </source>
</evidence>
<evidence type="ECO:0000313" key="13">
    <source>
        <dbReference type="EMBL" id="WWC91939.1"/>
    </source>
</evidence>
<dbReference type="Pfam" id="PF06333">
    <property type="entry name" value="Med13_C"/>
    <property type="match status" value="1"/>
</dbReference>
<feature type="region of interest" description="Disordered" evidence="11">
    <location>
        <begin position="712"/>
        <end position="750"/>
    </location>
</feature>
<evidence type="ECO:0000256" key="8">
    <source>
        <dbReference type="ARBA" id="ARBA00023242"/>
    </source>
</evidence>
<evidence type="ECO:0000256" key="9">
    <source>
        <dbReference type="ARBA" id="ARBA00032008"/>
    </source>
</evidence>
<feature type="compositionally biased region" description="Acidic residues" evidence="11">
    <location>
        <begin position="722"/>
        <end position="733"/>
    </location>
</feature>
<keyword evidence="8 10" id="KW-0539">Nucleus</keyword>
<evidence type="ECO:0000256" key="3">
    <source>
        <dbReference type="ARBA" id="ARBA00019618"/>
    </source>
</evidence>
<evidence type="ECO:0000313" key="14">
    <source>
        <dbReference type="Proteomes" id="UP001355207"/>
    </source>
</evidence>
<keyword evidence="14" id="KW-1185">Reference proteome</keyword>
<protein>
    <recommendedName>
        <fullName evidence="3 10">Mediator of RNA polymerase II transcription subunit 13</fullName>
    </recommendedName>
    <alternativeName>
        <fullName evidence="9 10">Mediator complex subunit 13</fullName>
    </alternativeName>
</protein>
<dbReference type="InterPro" id="IPR051139">
    <property type="entry name" value="Mediator_complx_sub13"/>
</dbReference>
<comment type="subcellular location">
    <subcellularLocation>
        <location evidence="1 10">Nucleus</location>
    </subcellularLocation>
</comment>